<dbReference type="Proteomes" id="UP001187471">
    <property type="component" value="Unassembled WGS sequence"/>
</dbReference>
<feature type="domain" description="Reverse transcriptase Ty1/copia-type" evidence="1">
    <location>
        <begin position="85"/>
        <end position="160"/>
    </location>
</feature>
<evidence type="ECO:0000313" key="4">
    <source>
        <dbReference type="Proteomes" id="UP001187471"/>
    </source>
</evidence>
<comment type="caution">
    <text evidence="3">The sequence shown here is derived from an EMBL/GenBank/DDBJ whole genome shotgun (WGS) entry which is preliminary data.</text>
</comment>
<protein>
    <recommendedName>
        <fullName evidence="5">Reverse transcriptase Ty1/copia-type domain-containing protein</fullName>
    </recommendedName>
</protein>
<reference evidence="3" key="1">
    <citation type="submission" date="2022-12" db="EMBL/GenBank/DDBJ databases">
        <title>Draft genome assemblies for two species of Escallonia (Escalloniales).</title>
        <authorList>
            <person name="Chanderbali A."/>
            <person name="Dervinis C."/>
            <person name="Anghel I."/>
            <person name="Soltis D."/>
            <person name="Soltis P."/>
            <person name="Zapata F."/>
        </authorList>
    </citation>
    <scope>NUCLEOTIDE SEQUENCE</scope>
    <source>
        <strain evidence="3">UCBG92.1500</strain>
        <tissue evidence="3">Leaf</tissue>
    </source>
</reference>
<evidence type="ECO:0000259" key="2">
    <source>
        <dbReference type="Pfam" id="PF25597"/>
    </source>
</evidence>
<dbReference type="EMBL" id="JAVXUO010000005">
    <property type="protein sequence ID" value="KAK2996095.1"/>
    <property type="molecule type" value="Genomic_DNA"/>
</dbReference>
<evidence type="ECO:0000313" key="3">
    <source>
        <dbReference type="EMBL" id="KAK2996095.1"/>
    </source>
</evidence>
<dbReference type="InterPro" id="IPR057670">
    <property type="entry name" value="SH3_retrovirus"/>
</dbReference>
<accession>A0AA88S5J2</accession>
<keyword evidence="4" id="KW-1185">Reference proteome</keyword>
<feature type="domain" description="Retroviral polymerase SH3-like" evidence="2">
    <location>
        <begin position="31"/>
        <end position="65"/>
    </location>
</feature>
<evidence type="ECO:0000259" key="1">
    <source>
        <dbReference type="Pfam" id="PF07727"/>
    </source>
</evidence>
<proteinExistence type="predicted"/>
<dbReference type="Pfam" id="PF07727">
    <property type="entry name" value="RVT_2"/>
    <property type="match status" value="1"/>
</dbReference>
<dbReference type="Pfam" id="PF25597">
    <property type="entry name" value="SH3_retrovirus"/>
    <property type="match status" value="1"/>
</dbReference>
<sequence>MNRGLESEDPFSSHLLDMLRSFAKGSGGRLETKGYKLYNPKAKMVIINWDVTFDEDGVWDWSKEEQRLLPVPIFINNEVETINQIDDLIFTGNNSKFLSKFGEDMIAQFEMTDIGLMPYFLRIEVKQTNKGIFISQKKYAGDIVKKFKMDACNPILIPIEERSLFLAPPAGFPGGGVEFSKGLSWGILVASVRWTASSSQRLALDQVVSPWFSAPKFGLNQVCQRKSNSSSSPLEENNEEGIVLIPSSSSFNFDSK</sequence>
<dbReference type="InterPro" id="IPR013103">
    <property type="entry name" value="RVT_2"/>
</dbReference>
<evidence type="ECO:0008006" key="5">
    <source>
        <dbReference type="Google" id="ProtNLM"/>
    </source>
</evidence>
<name>A0AA88S5J2_9ASTE</name>
<organism evidence="3 4">
    <name type="scientific">Escallonia rubra</name>
    <dbReference type="NCBI Taxonomy" id="112253"/>
    <lineage>
        <taxon>Eukaryota</taxon>
        <taxon>Viridiplantae</taxon>
        <taxon>Streptophyta</taxon>
        <taxon>Embryophyta</taxon>
        <taxon>Tracheophyta</taxon>
        <taxon>Spermatophyta</taxon>
        <taxon>Magnoliopsida</taxon>
        <taxon>eudicotyledons</taxon>
        <taxon>Gunneridae</taxon>
        <taxon>Pentapetalae</taxon>
        <taxon>asterids</taxon>
        <taxon>campanulids</taxon>
        <taxon>Escalloniales</taxon>
        <taxon>Escalloniaceae</taxon>
        <taxon>Escallonia</taxon>
    </lineage>
</organism>
<gene>
    <name evidence="3" type="ORF">RJ640_001765</name>
</gene>
<dbReference type="AlphaFoldDB" id="A0AA88S5J2"/>